<evidence type="ECO:0000256" key="7">
    <source>
        <dbReference type="ARBA" id="ARBA00023291"/>
    </source>
</evidence>
<dbReference type="Pfam" id="PF13459">
    <property type="entry name" value="Fer4_15"/>
    <property type="match status" value="1"/>
</dbReference>
<dbReference type="PANTHER" id="PTHR36923">
    <property type="entry name" value="FERREDOXIN"/>
    <property type="match status" value="1"/>
</dbReference>
<keyword evidence="7" id="KW-0003">3Fe-4S</keyword>
<reference evidence="10 11" key="1">
    <citation type="journal article" date="2015" name="ISME J.">
        <title>Draft Genome Sequence of Streptomyces incarnatus NRRL8089, which Produces the Nucleoside Antibiotic Sinefungin.</title>
        <authorList>
            <person name="Oshima K."/>
            <person name="Hattori M."/>
            <person name="Shimizu H."/>
            <person name="Fukuda K."/>
            <person name="Nemoto M."/>
            <person name="Inagaki K."/>
            <person name="Tamura T."/>
        </authorList>
    </citation>
    <scope>NUCLEOTIDE SEQUENCE [LARGE SCALE GENOMIC DNA]</scope>
    <source>
        <strain evidence="10 11">NRRL 8089</strain>
    </source>
</reference>
<evidence type="ECO:0000313" key="11">
    <source>
        <dbReference type="Proteomes" id="UP000035366"/>
    </source>
</evidence>
<organism evidence="10 11">
    <name type="scientific">Streptomyces incarnatus</name>
    <dbReference type="NCBI Taxonomy" id="665007"/>
    <lineage>
        <taxon>Bacteria</taxon>
        <taxon>Bacillati</taxon>
        <taxon>Actinomycetota</taxon>
        <taxon>Actinomycetes</taxon>
        <taxon>Kitasatosporales</taxon>
        <taxon>Streptomycetaceae</taxon>
        <taxon>Streptomyces</taxon>
    </lineage>
</organism>
<dbReference type="PRINTS" id="PR00352">
    <property type="entry name" value="3FE4SFRDOXIN"/>
</dbReference>
<evidence type="ECO:0000259" key="9">
    <source>
        <dbReference type="PROSITE" id="PS51379"/>
    </source>
</evidence>
<protein>
    <recommendedName>
        <fullName evidence="8">Ferredoxin</fullName>
    </recommendedName>
</protein>
<evidence type="ECO:0000256" key="3">
    <source>
        <dbReference type="ARBA" id="ARBA00022723"/>
    </source>
</evidence>
<keyword evidence="4 8" id="KW-0249">Electron transport</keyword>
<comment type="function">
    <text evidence="8">Ferredoxins are iron-sulfur proteins that transfer electrons in a wide variety of metabolic reactions.</text>
</comment>
<evidence type="ECO:0000256" key="8">
    <source>
        <dbReference type="RuleBase" id="RU368020"/>
    </source>
</evidence>
<sequence length="71" mass="7477">MRVIVDRNRCIGAGLCVLSAEDVFEHDEGGLTVLLAARPDEAQYAAVREAVALCPSGALTLSEEGAPPPRE</sequence>
<evidence type="ECO:0000256" key="2">
    <source>
        <dbReference type="ARBA" id="ARBA00022448"/>
    </source>
</evidence>
<feature type="domain" description="4Fe-4S ferredoxin-type" evidence="9">
    <location>
        <begin position="1"/>
        <end position="29"/>
    </location>
</feature>
<dbReference type="InterPro" id="IPR017896">
    <property type="entry name" value="4Fe4S_Fe-S-bd"/>
</dbReference>
<dbReference type="PROSITE" id="PS51379">
    <property type="entry name" value="4FE4S_FER_2"/>
    <property type="match status" value="1"/>
</dbReference>
<proteinExistence type="predicted"/>
<gene>
    <name evidence="10" type="ORF">ABB07_01785</name>
</gene>
<dbReference type="RefSeq" id="WP_208896909.1">
    <property type="nucleotide sequence ID" value="NZ_CP011497.1"/>
</dbReference>
<name>A0ABM5TCW9_9ACTN</name>
<comment type="cofactor">
    <cofactor evidence="1">
        <name>[3Fe-4S] cluster</name>
        <dbReference type="ChEBI" id="CHEBI:21137"/>
    </cofactor>
</comment>
<keyword evidence="6 8" id="KW-0411">Iron-sulfur</keyword>
<keyword evidence="3 8" id="KW-0479">Metal-binding</keyword>
<keyword evidence="11" id="KW-1185">Reference proteome</keyword>
<evidence type="ECO:0000256" key="1">
    <source>
        <dbReference type="ARBA" id="ARBA00001927"/>
    </source>
</evidence>
<dbReference type="Proteomes" id="UP000035366">
    <property type="component" value="Chromosome"/>
</dbReference>
<keyword evidence="2 8" id="KW-0813">Transport</keyword>
<dbReference type="EMBL" id="CP011497">
    <property type="protein sequence ID" value="AKJ08809.1"/>
    <property type="molecule type" value="Genomic_DNA"/>
</dbReference>
<evidence type="ECO:0000313" key="10">
    <source>
        <dbReference type="EMBL" id="AKJ08809.1"/>
    </source>
</evidence>
<keyword evidence="5 8" id="KW-0408">Iron</keyword>
<dbReference type="PANTHER" id="PTHR36923:SF3">
    <property type="entry name" value="FERREDOXIN"/>
    <property type="match status" value="1"/>
</dbReference>
<accession>A0ABM5TCW9</accession>
<dbReference type="InterPro" id="IPR051269">
    <property type="entry name" value="Fe-S_cluster_ET"/>
</dbReference>
<evidence type="ECO:0000256" key="4">
    <source>
        <dbReference type="ARBA" id="ARBA00022982"/>
    </source>
</evidence>
<dbReference type="InterPro" id="IPR001080">
    <property type="entry name" value="3Fe4S_ferredoxin"/>
</dbReference>
<evidence type="ECO:0000256" key="6">
    <source>
        <dbReference type="ARBA" id="ARBA00023014"/>
    </source>
</evidence>
<dbReference type="Gene3D" id="3.30.70.20">
    <property type="match status" value="1"/>
</dbReference>
<dbReference type="SUPFAM" id="SSF54862">
    <property type="entry name" value="4Fe-4S ferredoxins"/>
    <property type="match status" value="1"/>
</dbReference>
<evidence type="ECO:0000256" key="5">
    <source>
        <dbReference type="ARBA" id="ARBA00023004"/>
    </source>
</evidence>